<proteinExistence type="predicted"/>
<dbReference type="Proteomes" id="UP000308600">
    <property type="component" value="Unassembled WGS sequence"/>
</dbReference>
<protein>
    <submittedName>
        <fullName evidence="1">Uncharacterized protein</fullName>
    </submittedName>
</protein>
<keyword evidence="2" id="KW-1185">Reference proteome</keyword>
<accession>A0ACD3BD89</accession>
<gene>
    <name evidence="1" type="ORF">BDN72DRAFT_450169</name>
</gene>
<name>A0ACD3BD89_9AGAR</name>
<sequence>MLSSIIGIRRKPKPTKQPGVTNTARRYNATPPATFHPYTDNDIFHNGNYPTPAPSSSQTSLPKPVSYPDPNDVPPRPSLSSLPSQSPKVQLDLELHAEPIDWFGSTRSTGAVEGGGAKRVRPTTGTSVSPGDSRRVNGRHPDRLGLAGDKRSDVEKSPPPTATNGTKEYAQSARISTQSNHTAKRQPPTPIIIPNTGIVSTKVESPELSRQPSVADSAVSDSDSSAVSGTTLARAILGNTFVLSADTRLSRHRSGMSLNRADSATLPRDNAYLNSPYWRDGSGVSPVSGGLLSPMPPVPLDAGQVYVPPRTPRTPRQVMTNRTDIRPPESKKWIGRIVPENDLANTHLNAVTRISETQAARRISRISEASTAPSTPETTYNTPKKPSPNGVELSPPSQSEAGSPLTPQLPAERPETPQEPRTPLPALPTTPPRKQQQPEQHSPTSIRSLRQSAEGHDNDTPTSTVPHSSPSRSSVSSAKDIGDVLDYYSFMETPEPVAHLGFRPQFSPISEESPSQLSPQSLGRRRESQRSQASSINLPSVHSREWTLSRQYSVTSTSDASSSTRQLLPIGERPQSIQSPASEREGPSSFYIQHNGTRAPSLVSKVFNRQRSGSAPSPIRVMPNPREKNYNISVGPLTVDVRLPPNKGRTQQTFPETPSAFSPMWTPQSRSPSATPAVEHESFSFFPVTPSSGSISRRESLQRTLSQKVLLSRAGSTPKARNQRQASVRARLGVSHPYARPRPSSLNMDFPVAVGTKSANEDGLWGAVKMEHPSCPENGMVVDLTFRASASESAEDTVETDGFPKDAVSRDSVISTDFSSLYGFSPVVGSQNSPRSWVVGLAPLDPPHALPAAQPGVFMHETSPSPTSPSPQQSEPTSPVLEGILLASAYSSTGSLPLPQHPRESSSPSSPPQPDSASVQSSHASLQPLALTPMAQSPSLSAPQTPVRALTNQSSSSTLSYMTNPSAEHLVLNGTSATSGISSTTIDTSPSSSSHVKHGLPNDLESPEAASFGEPPSYDIAISEHGHGTGNMTPDMGSSIELPGRTPLQLSPFTPLSAPAGAQGQQAAQSHLGTGAQTAAGAGLSRTFSAGRRQLVRPPLPFGPRRPSQPTTVVAAANSDNRHERNASVSSITSNAPTGHRLRSIATPGPRFQIPPVKWRGYTMDAAKWTFTSAQLQDIVSRAVKQSAEPSSIRLLKLETVDTDIPEEKNRLELQRTDVKTRYKMLARRRSHLLETLLAQLDGTEPEDPAFSLRLVEELKEMSITLDKAAEELHSLDEQLAQLRLLSEVHSSSALAMALRKLNASLLRQFSENQTLKEQIDLLEGERDLAWKQAQDVADDFDNLHEKIVDGRTSPPSRRSSRVSAARKSSVRATKAGLKSSGMRSARSSMTSNSHRISWASTTQLTSAVEDIPPVPPIPRPRRRPNNIVTDARRVSRTSQGLSTDPTPNSETRALFRAQEELYEMLGIPPTEKKVQRSRSLIARGGLAVDEESSYSQLTPAISPRLRRRSSVLGLQRPTSLPGDSRMSGVYSAITLDQQALLATLSIISANDS</sequence>
<evidence type="ECO:0000313" key="2">
    <source>
        <dbReference type="Proteomes" id="UP000308600"/>
    </source>
</evidence>
<evidence type="ECO:0000313" key="1">
    <source>
        <dbReference type="EMBL" id="TFK75679.1"/>
    </source>
</evidence>
<organism evidence="1 2">
    <name type="scientific">Pluteus cervinus</name>
    <dbReference type="NCBI Taxonomy" id="181527"/>
    <lineage>
        <taxon>Eukaryota</taxon>
        <taxon>Fungi</taxon>
        <taxon>Dikarya</taxon>
        <taxon>Basidiomycota</taxon>
        <taxon>Agaricomycotina</taxon>
        <taxon>Agaricomycetes</taxon>
        <taxon>Agaricomycetidae</taxon>
        <taxon>Agaricales</taxon>
        <taxon>Pluteineae</taxon>
        <taxon>Pluteaceae</taxon>
        <taxon>Pluteus</taxon>
    </lineage>
</organism>
<reference evidence="1 2" key="1">
    <citation type="journal article" date="2019" name="Nat. Ecol. Evol.">
        <title>Megaphylogeny resolves global patterns of mushroom evolution.</title>
        <authorList>
            <person name="Varga T."/>
            <person name="Krizsan K."/>
            <person name="Foldi C."/>
            <person name="Dima B."/>
            <person name="Sanchez-Garcia M."/>
            <person name="Sanchez-Ramirez S."/>
            <person name="Szollosi G.J."/>
            <person name="Szarkandi J.G."/>
            <person name="Papp V."/>
            <person name="Albert L."/>
            <person name="Andreopoulos W."/>
            <person name="Angelini C."/>
            <person name="Antonin V."/>
            <person name="Barry K.W."/>
            <person name="Bougher N.L."/>
            <person name="Buchanan P."/>
            <person name="Buyck B."/>
            <person name="Bense V."/>
            <person name="Catcheside P."/>
            <person name="Chovatia M."/>
            <person name="Cooper J."/>
            <person name="Damon W."/>
            <person name="Desjardin D."/>
            <person name="Finy P."/>
            <person name="Geml J."/>
            <person name="Haridas S."/>
            <person name="Hughes K."/>
            <person name="Justo A."/>
            <person name="Karasinski D."/>
            <person name="Kautmanova I."/>
            <person name="Kiss B."/>
            <person name="Kocsube S."/>
            <person name="Kotiranta H."/>
            <person name="LaButti K.M."/>
            <person name="Lechner B.E."/>
            <person name="Liimatainen K."/>
            <person name="Lipzen A."/>
            <person name="Lukacs Z."/>
            <person name="Mihaltcheva S."/>
            <person name="Morgado L.N."/>
            <person name="Niskanen T."/>
            <person name="Noordeloos M.E."/>
            <person name="Ohm R.A."/>
            <person name="Ortiz-Santana B."/>
            <person name="Ovrebo C."/>
            <person name="Racz N."/>
            <person name="Riley R."/>
            <person name="Savchenko A."/>
            <person name="Shiryaev A."/>
            <person name="Soop K."/>
            <person name="Spirin V."/>
            <person name="Szebenyi C."/>
            <person name="Tomsovsky M."/>
            <person name="Tulloss R.E."/>
            <person name="Uehling J."/>
            <person name="Grigoriev I.V."/>
            <person name="Vagvolgyi C."/>
            <person name="Papp T."/>
            <person name="Martin F.M."/>
            <person name="Miettinen O."/>
            <person name="Hibbett D.S."/>
            <person name="Nagy L.G."/>
        </authorList>
    </citation>
    <scope>NUCLEOTIDE SEQUENCE [LARGE SCALE GENOMIC DNA]</scope>
    <source>
        <strain evidence="1 2">NL-1719</strain>
    </source>
</reference>
<dbReference type="EMBL" id="ML208262">
    <property type="protein sequence ID" value="TFK75679.1"/>
    <property type="molecule type" value="Genomic_DNA"/>
</dbReference>